<dbReference type="STRING" id="720554.Clocl_1189"/>
<dbReference type="RefSeq" id="WP_014254467.1">
    <property type="nucleotide sequence ID" value="NC_016627.1"/>
</dbReference>
<dbReference type="Pfam" id="PF13376">
    <property type="entry name" value="OmdA"/>
    <property type="match status" value="1"/>
</dbReference>
<dbReference type="Proteomes" id="UP000005435">
    <property type="component" value="Chromosome"/>
</dbReference>
<evidence type="ECO:0000313" key="1">
    <source>
        <dbReference type="EMBL" id="AEV67850.1"/>
    </source>
</evidence>
<reference evidence="2" key="1">
    <citation type="submission" date="2011-12" db="EMBL/GenBank/DDBJ databases">
        <title>Complete sequence of Clostridium clariflavum DSM 19732.</title>
        <authorList>
            <consortium name="US DOE Joint Genome Institute"/>
            <person name="Lucas S."/>
            <person name="Han J."/>
            <person name="Lapidus A."/>
            <person name="Cheng J.-F."/>
            <person name="Goodwin L."/>
            <person name="Pitluck S."/>
            <person name="Peters L."/>
            <person name="Teshima H."/>
            <person name="Detter J.C."/>
            <person name="Han C."/>
            <person name="Tapia R."/>
            <person name="Land M."/>
            <person name="Hauser L."/>
            <person name="Kyrpides N."/>
            <person name="Ivanova N."/>
            <person name="Pagani I."/>
            <person name="Kitzmiller T."/>
            <person name="Lynd L."/>
            <person name="Izquierdo J."/>
            <person name="Woyke T."/>
        </authorList>
    </citation>
    <scope>NUCLEOTIDE SEQUENCE [LARGE SCALE GENOMIC DNA]</scope>
    <source>
        <strain evidence="2">DSM 19732 / NBRC 101661 / EBR45</strain>
    </source>
</reference>
<gene>
    <name evidence="1" type="ordered locus">Clocl_1189</name>
</gene>
<reference evidence="1 2" key="2">
    <citation type="journal article" date="2012" name="Stand. Genomic Sci.">
        <title>Complete Genome Sequence of Clostridium clariflavum DSM 19732.</title>
        <authorList>
            <person name="Izquierdo J.A."/>
            <person name="Goodwin L."/>
            <person name="Davenport K.W."/>
            <person name="Teshima H."/>
            <person name="Bruce D."/>
            <person name="Detter C."/>
            <person name="Tapia R."/>
            <person name="Han S."/>
            <person name="Land M."/>
            <person name="Hauser L."/>
            <person name="Jeffries C.D."/>
            <person name="Han J."/>
            <person name="Pitluck S."/>
            <person name="Nolan M."/>
            <person name="Chen A."/>
            <person name="Huntemann M."/>
            <person name="Mavromatis K."/>
            <person name="Mikhailova N."/>
            <person name="Liolios K."/>
            <person name="Woyke T."/>
            <person name="Lynd L.R."/>
        </authorList>
    </citation>
    <scope>NUCLEOTIDE SEQUENCE [LARGE SCALE GENOMIC DNA]</scope>
    <source>
        <strain evidence="2">DSM 19732 / NBRC 101661 / EBR45</strain>
    </source>
</reference>
<evidence type="ECO:0008006" key="3">
    <source>
        <dbReference type="Google" id="ProtNLM"/>
    </source>
</evidence>
<dbReference type="EMBL" id="CP003065">
    <property type="protein sequence ID" value="AEV67850.1"/>
    <property type="molecule type" value="Genomic_DNA"/>
</dbReference>
<protein>
    <recommendedName>
        <fullName evidence="3">Bacteriocin-protection, YdeI or OmpD-Associated</fullName>
    </recommendedName>
</protein>
<name>G8LYU8_ACECE</name>
<evidence type="ECO:0000313" key="2">
    <source>
        <dbReference type="Proteomes" id="UP000005435"/>
    </source>
</evidence>
<dbReference type="HOGENOM" id="CLU_2525775_0_0_9"/>
<sequence length="80" mass="9808">MVDYSKLKRAINPMPEDVEERLIKENLMELYRKRPPYQQNDYLGWILKAKRPETREKRINQMIEELRSGNKYMGMDYRAK</sequence>
<proteinExistence type="predicted"/>
<dbReference type="OrthoDB" id="9800461at2"/>
<dbReference type="eggNOG" id="COG4430">
    <property type="taxonomic scope" value="Bacteria"/>
</dbReference>
<dbReference type="KEGG" id="ccl:Clocl_1189"/>
<organism evidence="1 2">
    <name type="scientific">Acetivibrio clariflavus (strain DSM 19732 / NBRC 101661 / EBR45)</name>
    <name type="common">Clostridium clariflavum</name>
    <dbReference type="NCBI Taxonomy" id="720554"/>
    <lineage>
        <taxon>Bacteria</taxon>
        <taxon>Bacillati</taxon>
        <taxon>Bacillota</taxon>
        <taxon>Clostridia</taxon>
        <taxon>Eubacteriales</taxon>
        <taxon>Oscillospiraceae</taxon>
        <taxon>Acetivibrio</taxon>
    </lineage>
</organism>
<accession>G8LYU8</accession>
<keyword evidence="2" id="KW-1185">Reference proteome</keyword>
<dbReference type="AlphaFoldDB" id="G8LYU8"/>